<dbReference type="AlphaFoldDB" id="A0A9P3LCF4"/>
<feature type="signal peptide" evidence="1">
    <location>
        <begin position="1"/>
        <end position="19"/>
    </location>
</feature>
<evidence type="ECO:0000313" key="2">
    <source>
        <dbReference type="EMBL" id="GJE88827.1"/>
    </source>
</evidence>
<protein>
    <recommendedName>
        <fullName evidence="4">Small secreted protein</fullName>
    </recommendedName>
</protein>
<proteinExistence type="predicted"/>
<evidence type="ECO:0008006" key="4">
    <source>
        <dbReference type="Google" id="ProtNLM"/>
    </source>
</evidence>
<keyword evidence="1" id="KW-0732">Signal</keyword>
<keyword evidence="3" id="KW-1185">Reference proteome</keyword>
<evidence type="ECO:0000256" key="1">
    <source>
        <dbReference type="SAM" id="SignalP"/>
    </source>
</evidence>
<dbReference type="OrthoDB" id="3223416at2759"/>
<reference evidence="2 3" key="1">
    <citation type="submission" date="2021-08" db="EMBL/GenBank/DDBJ databases">
        <title>Draft Genome Sequence of Phanerochaete sordida strain YK-624.</title>
        <authorList>
            <person name="Mori T."/>
            <person name="Dohra H."/>
            <person name="Suzuki T."/>
            <person name="Kawagishi H."/>
            <person name="Hirai H."/>
        </authorList>
    </citation>
    <scope>NUCLEOTIDE SEQUENCE [LARGE SCALE GENOMIC DNA]</scope>
    <source>
        <strain evidence="2 3">YK-624</strain>
    </source>
</reference>
<dbReference type="Proteomes" id="UP000703269">
    <property type="component" value="Unassembled WGS sequence"/>
</dbReference>
<evidence type="ECO:0000313" key="3">
    <source>
        <dbReference type="Proteomes" id="UP000703269"/>
    </source>
</evidence>
<dbReference type="EMBL" id="BPQB01000010">
    <property type="protein sequence ID" value="GJE88827.1"/>
    <property type="molecule type" value="Genomic_DNA"/>
</dbReference>
<sequence length="182" mass="18634">MWFARLAACLFAAASSAHALSPVLPASNGTFLELSAIVTKNNNSALECWRLTDPFATSVGAGTAGASSMDINNLANATYTVLPPRFEGGVHNAPHPQLVVFLSGVAHVTLPHGTDDAFVLGGDNGIIIAVDTTGTGHNTSYPSNQQTRALQIPFTGGIIPPHVVVGEGACTSDQIVTTPASG</sequence>
<accession>A0A9P3LCF4</accession>
<gene>
    <name evidence="2" type="ORF">PsYK624_049140</name>
</gene>
<organism evidence="2 3">
    <name type="scientific">Phanerochaete sordida</name>
    <dbReference type="NCBI Taxonomy" id="48140"/>
    <lineage>
        <taxon>Eukaryota</taxon>
        <taxon>Fungi</taxon>
        <taxon>Dikarya</taxon>
        <taxon>Basidiomycota</taxon>
        <taxon>Agaricomycotina</taxon>
        <taxon>Agaricomycetes</taxon>
        <taxon>Polyporales</taxon>
        <taxon>Phanerochaetaceae</taxon>
        <taxon>Phanerochaete</taxon>
    </lineage>
</organism>
<feature type="chain" id="PRO_5040310237" description="Small secreted protein" evidence="1">
    <location>
        <begin position="20"/>
        <end position="182"/>
    </location>
</feature>
<comment type="caution">
    <text evidence="2">The sequence shown here is derived from an EMBL/GenBank/DDBJ whole genome shotgun (WGS) entry which is preliminary data.</text>
</comment>
<name>A0A9P3LCF4_9APHY</name>